<protein>
    <submittedName>
        <fullName evidence="2">Transposase</fullName>
    </submittedName>
</protein>
<dbReference type="PANTHER" id="PTHR10775:SF182">
    <property type="entry name" value="TRANSPOSON, EN_SPM-LIKE, TRANSPOSASE-ASSOCIATED DOMAIN PROTEIN-RELATED"/>
    <property type="match status" value="1"/>
</dbReference>
<accession>A0A5A7TAK3</accession>
<name>A0A5A7TAK3_CUCMM</name>
<evidence type="ECO:0000259" key="1">
    <source>
        <dbReference type="Pfam" id="PF13960"/>
    </source>
</evidence>
<comment type="caution">
    <text evidence="2">The sequence shown here is derived from an EMBL/GenBank/DDBJ whole genome shotgun (WGS) entry which is preliminary data.</text>
</comment>
<sequence length="706" mass="81969">MPLQFFNLGQPEPRSLLSNLSQPELRSLLSNPSGDLCCRATSQAKPLASHPSLQLLPVLALPNSSFYGECSKFDTHTCEENDVGSVKEMIEVAHEEYSKDPNGFEKLLIDAEKLLKEFANATECPECGQSMWKNVKDRNEERKQIPSKVIWYFPPIPRFKRLFRSIECAENLTWHASERIEDGKLRHSADSPTWKLVDFKWPDFGYEPRNLRLALSADGVNPHGDMSSKYSCWPIVMVIYNLPPWLCMKRKYMMLSMLILGPKQPGDDIGTYLAPLIEDLKLLWENGVECYDAYREEVFNLRSVLLWTINDFPAYGNLSGCCVKGYKACPICGDNTNSIRLRHGKKIAYLGHRRFLARHHPYRRQKKSFNGKKELGTIPEPLSGEDVYLKLKDLEFPKGKKIHKNLSMNRSEKICWNRLSSFFELPYWKDLHVRHCLDVMHIEKNVCMNILELAPISSEKKIFIPPACYTLTKEEKRYVLKTLSRIKVPKGYSSNIRNLVSMTDLKLNTLKSHDCHVLIQQLFPIVIRSVLPKHIRYATTRLCIFFNSVCNKVLDVQQLDKLEEDIVVTLCLFEKYFPPSFFTIMIHLTVHIVREVKLCGPIYLRWMYPFERFMKFIKNSVRNRYRPEGYIAESYLIEEAIEFCSDFLSGMDPVRLGTRKSQDHLDTSNIGRPLSIGVPFKPEQELLRQAHRYVLENTIDVQPYME</sequence>
<proteinExistence type="predicted"/>
<dbReference type="Proteomes" id="UP000321393">
    <property type="component" value="Unassembled WGS sequence"/>
</dbReference>
<dbReference type="PANTHER" id="PTHR10775">
    <property type="entry name" value="OS08G0208400 PROTEIN"/>
    <property type="match status" value="1"/>
</dbReference>
<dbReference type="InterPro" id="IPR004242">
    <property type="entry name" value="Transposase_21"/>
</dbReference>
<dbReference type="Pfam" id="PF02992">
    <property type="entry name" value="Transposase_21"/>
    <property type="match status" value="1"/>
</dbReference>
<gene>
    <name evidence="2" type="ORF">E6C27_scaffold262G00050</name>
</gene>
<evidence type="ECO:0000313" key="3">
    <source>
        <dbReference type="Proteomes" id="UP000321393"/>
    </source>
</evidence>
<reference evidence="2 3" key="1">
    <citation type="submission" date="2019-08" db="EMBL/GenBank/DDBJ databases">
        <title>Draft genome sequences of two oriental melons (Cucumis melo L. var makuwa).</title>
        <authorList>
            <person name="Kwon S.-Y."/>
        </authorList>
    </citation>
    <scope>NUCLEOTIDE SEQUENCE [LARGE SCALE GENOMIC DNA]</scope>
    <source>
        <strain evidence="3">cv. SW 3</strain>
        <tissue evidence="2">Leaf</tissue>
    </source>
</reference>
<dbReference type="OrthoDB" id="1729146at2759"/>
<dbReference type="Pfam" id="PF13960">
    <property type="entry name" value="DUF4218"/>
    <property type="match status" value="1"/>
</dbReference>
<feature type="domain" description="DUF4218" evidence="1">
    <location>
        <begin position="550"/>
        <end position="654"/>
    </location>
</feature>
<evidence type="ECO:0000313" key="2">
    <source>
        <dbReference type="EMBL" id="KAA0040472.1"/>
    </source>
</evidence>
<dbReference type="InterPro" id="IPR025452">
    <property type="entry name" value="DUF4218"/>
</dbReference>
<dbReference type="AlphaFoldDB" id="A0A5A7TAK3"/>
<dbReference type="EMBL" id="SSTE01017321">
    <property type="protein sequence ID" value="KAA0040472.1"/>
    <property type="molecule type" value="Genomic_DNA"/>
</dbReference>
<organism evidence="2 3">
    <name type="scientific">Cucumis melo var. makuwa</name>
    <name type="common">Oriental melon</name>
    <dbReference type="NCBI Taxonomy" id="1194695"/>
    <lineage>
        <taxon>Eukaryota</taxon>
        <taxon>Viridiplantae</taxon>
        <taxon>Streptophyta</taxon>
        <taxon>Embryophyta</taxon>
        <taxon>Tracheophyta</taxon>
        <taxon>Spermatophyta</taxon>
        <taxon>Magnoliopsida</taxon>
        <taxon>eudicotyledons</taxon>
        <taxon>Gunneridae</taxon>
        <taxon>Pentapetalae</taxon>
        <taxon>rosids</taxon>
        <taxon>fabids</taxon>
        <taxon>Cucurbitales</taxon>
        <taxon>Cucurbitaceae</taxon>
        <taxon>Benincaseae</taxon>
        <taxon>Cucumis</taxon>
    </lineage>
</organism>